<dbReference type="RefSeq" id="WP_126643195.1">
    <property type="nucleotide sequence ID" value="NZ_BIFH01000050.1"/>
</dbReference>
<evidence type="ECO:0000313" key="1">
    <source>
        <dbReference type="EMBL" id="GCE01579.1"/>
    </source>
</evidence>
<reference evidence="1 2" key="1">
    <citation type="submission" date="2018-12" db="EMBL/GenBank/DDBJ databases">
        <title>Draft genome sequence of Embleya hyalina NBRC 13850T.</title>
        <authorList>
            <person name="Komaki H."/>
            <person name="Hosoyama A."/>
            <person name="Kimura A."/>
            <person name="Ichikawa N."/>
            <person name="Tamura T."/>
        </authorList>
    </citation>
    <scope>NUCLEOTIDE SEQUENCE [LARGE SCALE GENOMIC DNA]</scope>
    <source>
        <strain evidence="1 2">NBRC 13850</strain>
    </source>
</reference>
<gene>
    <name evidence="1" type="ORF">EHYA_09345</name>
</gene>
<organism evidence="1 2">
    <name type="scientific">Embleya hyalina</name>
    <dbReference type="NCBI Taxonomy" id="516124"/>
    <lineage>
        <taxon>Bacteria</taxon>
        <taxon>Bacillati</taxon>
        <taxon>Actinomycetota</taxon>
        <taxon>Actinomycetes</taxon>
        <taxon>Kitasatosporales</taxon>
        <taxon>Streptomycetaceae</taxon>
        <taxon>Embleya</taxon>
    </lineage>
</organism>
<accession>A0A401Z405</accession>
<sequence>MSRYRVEYAPVAASSRNALRADIRTRLDRAVDRLADDPYGGSQAISSSEPDRRQALAGDCLIVFYVSRGILQITVVRLQGPP</sequence>
<dbReference type="InterPro" id="IPR035093">
    <property type="entry name" value="RelE/ParE_toxin_dom_sf"/>
</dbReference>
<name>A0A401Z405_9ACTN</name>
<dbReference type="AlphaFoldDB" id="A0A401Z405"/>
<proteinExistence type="predicted"/>
<comment type="caution">
    <text evidence="1">The sequence shown here is derived from an EMBL/GenBank/DDBJ whole genome shotgun (WGS) entry which is preliminary data.</text>
</comment>
<protein>
    <recommendedName>
        <fullName evidence="3">Type II toxin-antitoxin system RelE/ParE family toxin</fullName>
    </recommendedName>
</protein>
<keyword evidence="2" id="KW-1185">Reference proteome</keyword>
<dbReference type="Proteomes" id="UP000286931">
    <property type="component" value="Unassembled WGS sequence"/>
</dbReference>
<dbReference type="EMBL" id="BIFH01000050">
    <property type="protein sequence ID" value="GCE01579.1"/>
    <property type="molecule type" value="Genomic_DNA"/>
</dbReference>
<evidence type="ECO:0000313" key="2">
    <source>
        <dbReference type="Proteomes" id="UP000286931"/>
    </source>
</evidence>
<evidence type="ECO:0008006" key="3">
    <source>
        <dbReference type="Google" id="ProtNLM"/>
    </source>
</evidence>
<dbReference type="Gene3D" id="3.30.2310.20">
    <property type="entry name" value="RelE-like"/>
    <property type="match status" value="1"/>
</dbReference>